<evidence type="ECO:0000313" key="3">
    <source>
        <dbReference type="EMBL" id="GHE96717.1"/>
    </source>
</evidence>
<evidence type="ECO:0000256" key="2">
    <source>
        <dbReference type="SAM" id="MobiDB-lite"/>
    </source>
</evidence>
<reference evidence="4" key="1">
    <citation type="journal article" date="2019" name="Int. J. Syst. Evol. Microbiol.">
        <title>The Global Catalogue of Microorganisms (GCM) 10K type strain sequencing project: providing services to taxonomists for standard genome sequencing and annotation.</title>
        <authorList>
            <consortium name="The Broad Institute Genomics Platform"/>
            <consortium name="The Broad Institute Genome Sequencing Center for Infectious Disease"/>
            <person name="Wu L."/>
            <person name="Ma J."/>
        </authorList>
    </citation>
    <scope>NUCLEOTIDE SEQUENCE [LARGE SCALE GENOMIC DNA]</scope>
    <source>
        <strain evidence="4">CGMCC 4.7677</strain>
    </source>
</reference>
<dbReference type="SUPFAM" id="SSF140453">
    <property type="entry name" value="EsxAB dimer-like"/>
    <property type="match status" value="1"/>
</dbReference>
<accession>A0ABQ3IZE2</accession>
<feature type="compositionally biased region" description="Basic and acidic residues" evidence="2">
    <location>
        <begin position="397"/>
        <end position="418"/>
    </location>
</feature>
<keyword evidence="4" id="KW-1185">Reference proteome</keyword>
<protein>
    <submittedName>
        <fullName evidence="3">Uncharacterized protein</fullName>
    </submittedName>
</protein>
<keyword evidence="1" id="KW-0175">Coiled coil</keyword>
<dbReference type="Proteomes" id="UP000605897">
    <property type="component" value="Unassembled WGS sequence"/>
</dbReference>
<dbReference type="Gene3D" id="1.10.287.1060">
    <property type="entry name" value="ESAT-6-like"/>
    <property type="match status" value="1"/>
</dbReference>
<comment type="caution">
    <text evidence="3">The sequence shown here is derived from an EMBL/GenBank/DDBJ whole genome shotgun (WGS) entry which is preliminary data.</text>
</comment>
<evidence type="ECO:0000256" key="1">
    <source>
        <dbReference type="SAM" id="Coils"/>
    </source>
</evidence>
<evidence type="ECO:0000313" key="4">
    <source>
        <dbReference type="Proteomes" id="UP000605897"/>
    </source>
</evidence>
<sequence>MPTDAEALAENFGSGYDAEEVQEKIDDTAPVKLYSGAKDTLDAGFRLGEDLAKGDIDALVADGAEAFSTASSFVNEAADTIGGIVSDPLGWLISNGVGFLVSWIKPLEDALELVTGDPDALEDGAKAFNQLGEQIEALKQETEELLATGLANWHGDGAAAAAKRLSEFRDGLSGTAGATTELATLLAVSSAVMSIAKDLVLSIISDFVEWLIVTWLAALAATVVTLGGSEAAAMAATGVRAATETSKVSRWVQKLTTVINKIKDLLDKIKAFLEKIPGFKKLADAVGKAGNSLSPEKVTDKVAQQLTEGVLKENLGEDAADDILERAKKAAEQSPNLTRELRGAISDAIGEQAGGKLKEFAGEAVKDQVISMQERPGGEDVPGSERKLPDVPGTIDKAQKTFDDFTEKAGQAEEHGDTDMSDAEISGKLDF</sequence>
<proteinExistence type="predicted"/>
<gene>
    <name evidence="3" type="ORF">GCM10017786_31700</name>
</gene>
<dbReference type="EMBL" id="BNAU01000003">
    <property type="protein sequence ID" value="GHE96717.1"/>
    <property type="molecule type" value="Genomic_DNA"/>
</dbReference>
<feature type="region of interest" description="Disordered" evidence="2">
    <location>
        <begin position="374"/>
        <end position="431"/>
    </location>
</feature>
<dbReference type="RefSeq" id="WP_191245300.1">
    <property type="nucleotide sequence ID" value="NZ_BNAU01000003.1"/>
</dbReference>
<dbReference type="InterPro" id="IPR036689">
    <property type="entry name" value="ESAT-6-like_sf"/>
</dbReference>
<name>A0ABQ3IZE2_9PSEU</name>
<organism evidence="3 4">
    <name type="scientific">Amycolatopsis deserti</name>
    <dbReference type="NCBI Taxonomy" id="185696"/>
    <lineage>
        <taxon>Bacteria</taxon>
        <taxon>Bacillati</taxon>
        <taxon>Actinomycetota</taxon>
        <taxon>Actinomycetes</taxon>
        <taxon>Pseudonocardiales</taxon>
        <taxon>Pseudonocardiaceae</taxon>
        <taxon>Amycolatopsis</taxon>
    </lineage>
</organism>
<feature type="coiled-coil region" evidence="1">
    <location>
        <begin position="121"/>
        <end position="148"/>
    </location>
</feature>